<accession>A0A7D5R375</accession>
<dbReference type="KEGG" id="nox:C5F49_04425"/>
<evidence type="ECO:0000256" key="1">
    <source>
        <dbReference type="SAM" id="Phobius"/>
    </source>
</evidence>
<gene>
    <name evidence="2" type="ORF">C5F49_04425</name>
</gene>
<dbReference type="AlphaFoldDB" id="A0A7D5R375"/>
<name>A0A7D5R375_9ARCH</name>
<dbReference type="EMBL" id="CP026994">
    <property type="protein sequence ID" value="QLH04638.1"/>
    <property type="molecule type" value="Genomic_DNA"/>
</dbReference>
<feature type="transmembrane region" description="Helical" evidence="1">
    <location>
        <begin position="21"/>
        <end position="41"/>
    </location>
</feature>
<keyword evidence="1" id="KW-1133">Transmembrane helix</keyword>
<keyword evidence="1" id="KW-0472">Membrane</keyword>
<keyword evidence="3" id="KW-1185">Reference proteome</keyword>
<proteinExistence type="predicted"/>
<keyword evidence="1" id="KW-0812">Transmembrane</keyword>
<sequence length="156" mass="17219">MISHDHSDFFSCKKRKALSTVVTSAILMAAVSIMGVMLVTWSNTSLFTQQIEIENSFNEKMNKLNEDIFIENIWFGNSSPETLNVTLSNVGIIGLNITSIRVSNSSGFTLFSITDGGVSPNAIYSFNTTYFWDAGETTDFIITTNRGNSYNAQTVT</sequence>
<dbReference type="Proteomes" id="UP000509441">
    <property type="component" value="Chromosome"/>
</dbReference>
<evidence type="ECO:0008006" key="4">
    <source>
        <dbReference type="Google" id="ProtNLM"/>
    </source>
</evidence>
<protein>
    <recommendedName>
        <fullName evidence="4">Archaeal Type IV pilin N-terminal domain-containing protein</fullName>
    </recommendedName>
</protein>
<organism evidence="2 3">
    <name type="scientific">Nitrosopumilus oxyclinae</name>
    <dbReference type="NCBI Taxonomy" id="1959104"/>
    <lineage>
        <taxon>Archaea</taxon>
        <taxon>Nitrososphaerota</taxon>
        <taxon>Nitrososphaeria</taxon>
        <taxon>Nitrosopumilales</taxon>
        <taxon>Nitrosopumilaceae</taxon>
        <taxon>Nitrosopumilus</taxon>
    </lineage>
</organism>
<evidence type="ECO:0000313" key="2">
    <source>
        <dbReference type="EMBL" id="QLH04638.1"/>
    </source>
</evidence>
<evidence type="ECO:0000313" key="3">
    <source>
        <dbReference type="Proteomes" id="UP000509441"/>
    </source>
</evidence>
<reference evidence="2 3" key="1">
    <citation type="submission" date="2018-02" db="EMBL/GenBank/DDBJ databases">
        <title>Complete genome of Nitrosopumilus oxyclinae HCE1.</title>
        <authorList>
            <person name="Qin W."/>
            <person name="Zheng Y."/>
            <person name="Stahl D.A."/>
        </authorList>
    </citation>
    <scope>NUCLEOTIDE SEQUENCE [LARGE SCALE GENOMIC DNA]</scope>
    <source>
        <strain evidence="2 3">HCE1</strain>
    </source>
</reference>